<reference evidence="4" key="1">
    <citation type="submission" date="2007-10" db="EMBL/GenBank/DDBJ databases">
        <title>Complete genome of Alkaliphilus oremlandii OhILAs.</title>
        <authorList>
            <person name="Copeland A."/>
            <person name="Lucas S."/>
            <person name="Lapidus A."/>
            <person name="Barry K."/>
            <person name="Detter J.C."/>
            <person name="Glavina del Rio T."/>
            <person name="Hammon N."/>
            <person name="Israni S."/>
            <person name="Dalin E."/>
            <person name="Tice H."/>
            <person name="Pitluck S."/>
            <person name="Chain P."/>
            <person name="Malfatti S."/>
            <person name="Shin M."/>
            <person name="Vergez L."/>
            <person name="Schmutz J."/>
            <person name="Larimer F."/>
            <person name="Land M."/>
            <person name="Hauser L."/>
            <person name="Kyrpides N."/>
            <person name="Mikhailova N."/>
            <person name="Stolz J.F."/>
            <person name="Dawson A."/>
            <person name="Fisher E."/>
            <person name="Crable B."/>
            <person name="Perera E."/>
            <person name="Lisak J."/>
            <person name="Ranganathan M."/>
            <person name="Basu P."/>
            <person name="Richardson P."/>
        </authorList>
    </citation>
    <scope>NUCLEOTIDE SEQUENCE [LARGE SCALE GENOMIC DNA]</scope>
    <source>
        <strain evidence="4">OhILAs</strain>
    </source>
</reference>
<protein>
    <submittedName>
        <fullName evidence="3">Uncharacterized protein</fullName>
    </submittedName>
</protein>
<sequence length="99" mass="11966">MLNESSILKDKNYLMLGLFICIILIFQNFYFNELMAQNQELIHLNKEVLSSHKDLIENQLKYTEDVHYMRITAQNLEEQNNELMNKAERLNELFFVQMY</sequence>
<feature type="coiled-coil region" evidence="1">
    <location>
        <begin position="66"/>
        <end position="93"/>
    </location>
</feature>
<dbReference type="AlphaFoldDB" id="A8MJ95"/>
<evidence type="ECO:0000256" key="1">
    <source>
        <dbReference type="SAM" id="Coils"/>
    </source>
</evidence>
<organism evidence="3 4">
    <name type="scientific">Alkaliphilus oremlandii (strain OhILAs)</name>
    <name type="common">Clostridium oremlandii (strain OhILAs)</name>
    <dbReference type="NCBI Taxonomy" id="350688"/>
    <lineage>
        <taxon>Bacteria</taxon>
        <taxon>Bacillati</taxon>
        <taxon>Bacillota</taxon>
        <taxon>Clostridia</taxon>
        <taxon>Peptostreptococcales</taxon>
        <taxon>Natronincolaceae</taxon>
        <taxon>Alkaliphilus</taxon>
    </lineage>
</organism>
<keyword evidence="2" id="KW-1133">Transmembrane helix</keyword>
<evidence type="ECO:0000256" key="2">
    <source>
        <dbReference type="SAM" id="Phobius"/>
    </source>
</evidence>
<evidence type="ECO:0000313" key="4">
    <source>
        <dbReference type="Proteomes" id="UP000000269"/>
    </source>
</evidence>
<dbReference type="RefSeq" id="WP_012160184.1">
    <property type="nucleotide sequence ID" value="NC_009922.1"/>
</dbReference>
<keyword evidence="4" id="KW-1185">Reference proteome</keyword>
<dbReference type="Proteomes" id="UP000000269">
    <property type="component" value="Chromosome"/>
</dbReference>
<evidence type="ECO:0000313" key="3">
    <source>
        <dbReference type="EMBL" id="ABW19877.1"/>
    </source>
</evidence>
<feature type="transmembrane region" description="Helical" evidence="2">
    <location>
        <begin position="12"/>
        <end position="31"/>
    </location>
</feature>
<dbReference type="HOGENOM" id="CLU_2314203_0_0_9"/>
<proteinExistence type="predicted"/>
<gene>
    <name evidence="3" type="ordered locus">Clos_2345</name>
</gene>
<keyword evidence="2" id="KW-0472">Membrane</keyword>
<name>A8MJ95_ALKOO</name>
<accession>A8MJ95</accession>
<dbReference type="KEGG" id="aoe:Clos_2345"/>
<keyword evidence="1" id="KW-0175">Coiled coil</keyword>
<dbReference type="STRING" id="350688.Clos_2345"/>
<keyword evidence="2" id="KW-0812">Transmembrane</keyword>
<dbReference type="EMBL" id="CP000853">
    <property type="protein sequence ID" value="ABW19877.1"/>
    <property type="molecule type" value="Genomic_DNA"/>
</dbReference>